<sequence length="69" mass="7891">MVLDFKTATDTGKRGEISRAVDKLLEIADKKAKYMAIANDVAIRVNVDLWYFQGRIFEPDHDERSTFVA</sequence>
<evidence type="ECO:0000313" key="2">
    <source>
        <dbReference type="Proteomes" id="UP000567179"/>
    </source>
</evidence>
<organism evidence="1 2">
    <name type="scientific">Psilocybe cf. subviscida</name>
    <dbReference type="NCBI Taxonomy" id="2480587"/>
    <lineage>
        <taxon>Eukaryota</taxon>
        <taxon>Fungi</taxon>
        <taxon>Dikarya</taxon>
        <taxon>Basidiomycota</taxon>
        <taxon>Agaricomycotina</taxon>
        <taxon>Agaricomycetes</taxon>
        <taxon>Agaricomycetidae</taxon>
        <taxon>Agaricales</taxon>
        <taxon>Agaricineae</taxon>
        <taxon>Strophariaceae</taxon>
        <taxon>Psilocybe</taxon>
    </lineage>
</organism>
<evidence type="ECO:0000313" key="1">
    <source>
        <dbReference type="EMBL" id="KAF5317973.1"/>
    </source>
</evidence>
<gene>
    <name evidence="1" type="ORF">D9619_012208</name>
</gene>
<dbReference type="EMBL" id="JAACJJ010000031">
    <property type="protein sequence ID" value="KAF5317973.1"/>
    <property type="molecule type" value="Genomic_DNA"/>
</dbReference>
<name>A0A8H5B7H3_9AGAR</name>
<dbReference type="Proteomes" id="UP000567179">
    <property type="component" value="Unassembled WGS sequence"/>
</dbReference>
<accession>A0A8H5B7H3</accession>
<proteinExistence type="predicted"/>
<reference evidence="1 2" key="1">
    <citation type="journal article" date="2020" name="ISME J.">
        <title>Uncovering the hidden diversity of litter-decomposition mechanisms in mushroom-forming fungi.</title>
        <authorList>
            <person name="Floudas D."/>
            <person name="Bentzer J."/>
            <person name="Ahren D."/>
            <person name="Johansson T."/>
            <person name="Persson P."/>
            <person name="Tunlid A."/>
        </authorList>
    </citation>
    <scope>NUCLEOTIDE SEQUENCE [LARGE SCALE GENOMIC DNA]</scope>
    <source>
        <strain evidence="1 2">CBS 101986</strain>
    </source>
</reference>
<comment type="caution">
    <text evidence="1">The sequence shown here is derived from an EMBL/GenBank/DDBJ whole genome shotgun (WGS) entry which is preliminary data.</text>
</comment>
<protein>
    <submittedName>
        <fullName evidence="1">Uncharacterized protein</fullName>
    </submittedName>
</protein>
<keyword evidence="2" id="KW-1185">Reference proteome</keyword>
<dbReference type="AlphaFoldDB" id="A0A8H5B7H3"/>